<sequence length="54" mass="6002">MKEIPCGTFSYFTDEKLHGPKSYKAQSNYLPLIQATVAEQIKLTACSCGHAHED</sequence>
<proteinExistence type="predicted"/>
<evidence type="ECO:0000313" key="1">
    <source>
        <dbReference type="EMBL" id="MBW85072.1"/>
    </source>
</evidence>
<reference evidence="1" key="1">
    <citation type="submission" date="2018-02" db="EMBL/GenBank/DDBJ databases">
        <title>Rhizophora mucronata_Transcriptome.</title>
        <authorList>
            <person name="Meera S.P."/>
            <person name="Sreeshan A."/>
            <person name="Augustine A."/>
        </authorList>
    </citation>
    <scope>NUCLEOTIDE SEQUENCE</scope>
    <source>
        <tissue evidence="1">Leaf</tissue>
    </source>
</reference>
<dbReference type="EMBL" id="GGEC01004589">
    <property type="protein sequence ID" value="MBW85072.1"/>
    <property type="molecule type" value="Transcribed_RNA"/>
</dbReference>
<accession>A0A2P2IV16</accession>
<organism evidence="1">
    <name type="scientific">Rhizophora mucronata</name>
    <name type="common">Asiatic mangrove</name>
    <dbReference type="NCBI Taxonomy" id="61149"/>
    <lineage>
        <taxon>Eukaryota</taxon>
        <taxon>Viridiplantae</taxon>
        <taxon>Streptophyta</taxon>
        <taxon>Embryophyta</taxon>
        <taxon>Tracheophyta</taxon>
        <taxon>Spermatophyta</taxon>
        <taxon>Magnoliopsida</taxon>
        <taxon>eudicotyledons</taxon>
        <taxon>Gunneridae</taxon>
        <taxon>Pentapetalae</taxon>
        <taxon>rosids</taxon>
        <taxon>fabids</taxon>
        <taxon>Malpighiales</taxon>
        <taxon>Rhizophoraceae</taxon>
        <taxon>Rhizophora</taxon>
    </lineage>
</organism>
<name>A0A2P2IV16_RHIMU</name>
<dbReference type="AlphaFoldDB" id="A0A2P2IV16"/>
<protein>
    <submittedName>
        <fullName evidence="1">Uncharacterized protein</fullName>
    </submittedName>
</protein>